<dbReference type="InterPro" id="IPR000620">
    <property type="entry name" value="EamA_dom"/>
</dbReference>
<organism evidence="3 4">
    <name type="scientific">Roseisalinus antarcticus</name>
    <dbReference type="NCBI Taxonomy" id="254357"/>
    <lineage>
        <taxon>Bacteria</taxon>
        <taxon>Pseudomonadati</taxon>
        <taxon>Pseudomonadota</taxon>
        <taxon>Alphaproteobacteria</taxon>
        <taxon>Rhodobacterales</taxon>
        <taxon>Roseobacteraceae</taxon>
        <taxon>Roseisalinus</taxon>
    </lineage>
</organism>
<feature type="transmembrane region" description="Helical" evidence="1">
    <location>
        <begin position="187"/>
        <end position="212"/>
    </location>
</feature>
<dbReference type="Proteomes" id="UP000193900">
    <property type="component" value="Unassembled WGS sequence"/>
</dbReference>
<gene>
    <name evidence="3" type="ORF">ROA7023_00949</name>
</gene>
<keyword evidence="4" id="KW-1185">Reference proteome</keyword>
<name>A0A1Y5RZT1_9RHOB</name>
<dbReference type="InterPro" id="IPR037185">
    <property type="entry name" value="EmrE-like"/>
</dbReference>
<feature type="transmembrane region" description="Helical" evidence="1">
    <location>
        <begin position="69"/>
        <end position="91"/>
    </location>
</feature>
<proteinExistence type="predicted"/>
<evidence type="ECO:0000256" key="1">
    <source>
        <dbReference type="SAM" id="Phobius"/>
    </source>
</evidence>
<dbReference type="GO" id="GO:0016020">
    <property type="term" value="C:membrane"/>
    <property type="evidence" value="ECO:0007669"/>
    <property type="project" value="InterPro"/>
</dbReference>
<feature type="transmembrane region" description="Helical" evidence="1">
    <location>
        <begin position="224"/>
        <end position="245"/>
    </location>
</feature>
<feature type="transmembrane region" description="Helical" evidence="1">
    <location>
        <begin position="124"/>
        <end position="141"/>
    </location>
</feature>
<evidence type="ECO:0000313" key="3">
    <source>
        <dbReference type="EMBL" id="SLN28284.1"/>
    </source>
</evidence>
<reference evidence="3 4" key="1">
    <citation type="submission" date="2017-03" db="EMBL/GenBank/DDBJ databases">
        <authorList>
            <person name="Afonso C.L."/>
            <person name="Miller P.J."/>
            <person name="Scott M.A."/>
            <person name="Spackman E."/>
            <person name="Goraichik I."/>
            <person name="Dimitrov K.M."/>
            <person name="Suarez D.L."/>
            <person name="Swayne D.E."/>
        </authorList>
    </citation>
    <scope>NUCLEOTIDE SEQUENCE [LARGE SCALE GENOMIC DNA]</scope>
    <source>
        <strain evidence="3 4">CECT 7023</strain>
    </source>
</reference>
<evidence type="ECO:0000259" key="2">
    <source>
        <dbReference type="Pfam" id="PF00892"/>
    </source>
</evidence>
<evidence type="ECO:0000313" key="4">
    <source>
        <dbReference type="Proteomes" id="UP000193900"/>
    </source>
</evidence>
<dbReference type="OrthoDB" id="5243804at2"/>
<feature type="transmembrane region" description="Helical" evidence="1">
    <location>
        <begin position="153"/>
        <end position="175"/>
    </location>
</feature>
<dbReference type="EMBL" id="FWFZ01000003">
    <property type="protein sequence ID" value="SLN28284.1"/>
    <property type="molecule type" value="Genomic_DNA"/>
</dbReference>
<dbReference type="RefSeq" id="WP_085877860.1">
    <property type="nucleotide sequence ID" value="NZ_FWFZ01000003.1"/>
</dbReference>
<accession>A0A1Y5RZT1</accession>
<dbReference type="Pfam" id="PF00892">
    <property type="entry name" value="EamA"/>
    <property type="match status" value="1"/>
</dbReference>
<feature type="transmembrane region" description="Helical" evidence="1">
    <location>
        <begin position="251"/>
        <end position="274"/>
    </location>
</feature>
<keyword evidence="1" id="KW-0472">Membrane</keyword>
<feature type="transmembrane region" description="Helical" evidence="1">
    <location>
        <begin position="281"/>
        <end position="298"/>
    </location>
</feature>
<dbReference type="SUPFAM" id="SSF103481">
    <property type="entry name" value="Multidrug resistance efflux transporter EmrE"/>
    <property type="match status" value="2"/>
</dbReference>
<keyword evidence="1" id="KW-0812">Transmembrane</keyword>
<sequence length="299" mass="31470">MEPWVYITFGAAAAQTVRFMLQKRLSAGRLSAAGTTFARFVYSAPLVAGLAFGYAATSGQGLPSVPAAFWPYAMAGGLAQILATVCVVVLFGQRNFAVGITFKKTEVLLSALVGVVVLGEGISWRALGAILIGLVGVLLLSDTPSAARWHRRIWNRAAGLGLASGLFFGISGVGYRGAALSLPEGDALMRALVTLMVVTALQTLALGGWLLWRQRGEVGRVFAAWRVAGLVGVMSMIGSVCWFTAFALQTVALVNAVGQVELILSALATVLVFGERISRREGIGMVILVVSIVMLILLV</sequence>
<protein>
    <submittedName>
        <fullName evidence="3">EamA-like transporter family protein</fullName>
    </submittedName>
</protein>
<feature type="transmembrane region" description="Helical" evidence="1">
    <location>
        <begin position="37"/>
        <end position="57"/>
    </location>
</feature>
<keyword evidence="1" id="KW-1133">Transmembrane helix</keyword>
<dbReference type="AlphaFoldDB" id="A0A1Y5RZT1"/>
<feature type="transmembrane region" description="Helical" evidence="1">
    <location>
        <begin position="98"/>
        <end position="118"/>
    </location>
</feature>
<feature type="domain" description="EamA" evidence="2">
    <location>
        <begin position="158"/>
        <end position="296"/>
    </location>
</feature>
<feature type="transmembrane region" description="Helical" evidence="1">
    <location>
        <begin position="6"/>
        <end position="25"/>
    </location>
</feature>